<gene>
    <name evidence="1" type="ORF">PAESOLCIP111_05256</name>
</gene>
<reference evidence="1" key="1">
    <citation type="submission" date="2021-06" db="EMBL/GenBank/DDBJ databases">
        <authorList>
            <person name="Criscuolo A."/>
        </authorList>
    </citation>
    <scope>NUCLEOTIDE SEQUENCE</scope>
    <source>
        <strain evidence="1">CIP111600</strain>
    </source>
</reference>
<evidence type="ECO:0000313" key="1">
    <source>
        <dbReference type="EMBL" id="CAG7646852.1"/>
    </source>
</evidence>
<sequence length="151" mass="17525">MAESKLHTNEIQLNDSFMGRAAGSGPSRNREVFGAFKRAFETGHTADFVNRVTEDFHFFVPLPLEGWNHEQQGKARFEALIRFERSVLQVQITPLIELENERWGIVVFRAEGMLNGLPYRNELTVAFEFEADRIRSFREYVGMPLKNYEIP</sequence>
<keyword evidence="2" id="KW-1185">Reference proteome</keyword>
<proteinExistence type="predicted"/>
<dbReference type="Proteomes" id="UP000693672">
    <property type="component" value="Unassembled WGS sequence"/>
</dbReference>
<evidence type="ECO:0000313" key="2">
    <source>
        <dbReference type="Proteomes" id="UP000693672"/>
    </source>
</evidence>
<organism evidence="1 2">
    <name type="scientific">Paenibacillus solanacearum</name>
    <dbReference type="NCBI Taxonomy" id="2048548"/>
    <lineage>
        <taxon>Bacteria</taxon>
        <taxon>Bacillati</taxon>
        <taxon>Bacillota</taxon>
        <taxon>Bacilli</taxon>
        <taxon>Bacillales</taxon>
        <taxon>Paenibacillaceae</taxon>
        <taxon>Paenibacillus</taxon>
    </lineage>
</organism>
<dbReference type="EMBL" id="CAJVAS010000036">
    <property type="protein sequence ID" value="CAG7646852.1"/>
    <property type="molecule type" value="Genomic_DNA"/>
</dbReference>
<comment type="caution">
    <text evidence="1">The sequence shown here is derived from an EMBL/GenBank/DDBJ whole genome shotgun (WGS) entry which is preliminary data.</text>
</comment>
<protein>
    <recommendedName>
        <fullName evidence="3">Nuclear transport factor 2 family protein</fullName>
    </recommendedName>
</protein>
<accession>A0A916K5S7</accession>
<evidence type="ECO:0008006" key="3">
    <source>
        <dbReference type="Google" id="ProtNLM"/>
    </source>
</evidence>
<dbReference type="AlphaFoldDB" id="A0A916K5S7"/>
<name>A0A916K5S7_9BACL</name>